<keyword evidence="1" id="KW-1133">Transmembrane helix</keyword>
<dbReference type="PIRSF" id="PIRSF018266">
    <property type="entry name" value="FecR"/>
    <property type="match status" value="1"/>
</dbReference>
<keyword evidence="1" id="KW-0812">Transmembrane</keyword>
<evidence type="ECO:0000256" key="1">
    <source>
        <dbReference type="SAM" id="Phobius"/>
    </source>
</evidence>
<dbReference type="PANTHER" id="PTHR30273">
    <property type="entry name" value="PERIPLASMIC SIGNAL SENSOR AND SIGMA FACTOR ACTIVATOR FECR-RELATED"/>
    <property type="match status" value="1"/>
</dbReference>
<dbReference type="STRING" id="1073327.SAMN04488108_2640"/>
<name>A0A1M7ZEF3_9BACT</name>
<feature type="domain" description="FecR protein" evidence="2">
    <location>
        <begin position="75"/>
        <end position="170"/>
    </location>
</feature>
<sequence length="292" mass="32984">MQNDKEYLDGLDESEKVALKSKLLKGIRKGIAKEDARKKTRESIWRTTKIAASFSLIILGLISVWVWTGKNEVNYRTSDNEILEISLPDSSTVILNSNSSLTYQTSRFSGFDRKVKLEGEAYFSIQKGNNGELFEINKESDLSVTVLGTQFSVKSSENLQKVILIEGSVKLDFHSEESSSEYLMTPGEAIRLTTGNNQLHSKKFEDPEILISWKSRKLKLKNQSLSEVLNTVAEIYDLKLDLEGISHDNNRVSGSLPLYDDPMEVFTNLEILFETPIELKGNQVNVKHSELN</sequence>
<protein>
    <submittedName>
        <fullName evidence="3">FecR family protein</fullName>
    </submittedName>
</protein>
<feature type="transmembrane region" description="Helical" evidence="1">
    <location>
        <begin position="47"/>
        <end position="67"/>
    </location>
</feature>
<dbReference type="GO" id="GO:0016989">
    <property type="term" value="F:sigma factor antagonist activity"/>
    <property type="evidence" value="ECO:0007669"/>
    <property type="project" value="TreeGrafter"/>
</dbReference>
<accession>A0A1M7ZEF3</accession>
<proteinExistence type="predicted"/>
<dbReference type="OrthoDB" id="1523489at2"/>
<reference evidence="4" key="1">
    <citation type="submission" date="2016-12" db="EMBL/GenBank/DDBJ databases">
        <authorList>
            <person name="Varghese N."/>
            <person name="Submissions S."/>
        </authorList>
    </citation>
    <scope>NUCLEOTIDE SEQUENCE [LARGE SCALE GENOMIC DNA]</scope>
    <source>
        <strain evidence="4">DSM 25035</strain>
    </source>
</reference>
<dbReference type="Proteomes" id="UP000184609">
    <property type="component" value="Unassembled WGS sequence"/>
</dbReference>
<dbReference type="Pfam" id="PF04773">
    <property type="entry name" value="FecR"/>
    <property type="match status" value="1"/>
</dbReference>
<organism evidence="3 4">
    <name type="scientific">Algoriphagus zhangzhouensis</name>
    <dbReference type="NCBI Taxonomy" id="1073327"/>
    <lineage>
        <taxon>Bacteria</taxon>
        <taxon>Pseudomonadati</taxon>
        <taxon>Bacteroidota</taxon>
        <taxon>Cytophagia</taxon>
        <taxon>Cytophagales</taxon>
        <taxon>Cyclobacteriaceae</taxon>
        <taxon>Algoriphagus</taxon>
    </lineage>
</organism>
<keyword evidence="1" id="KW-0472">Membrane</keyword>
<dbReference type="Gene3D" id="2.60.120.1440">
    <property type="match status" value="1"/>
</dbReference>
<dbReference type="InterPro" id="IPR006860">
    <property type="entry name" value="FecR"/>
</dbReference>
<dbReference type="RefSeq" id="WP_073572258.1">
    <property type="nucleotide sequence ID" value="NZ_FRXN01000003.1"/>
</dbReference>
<dbReference type="PANTHER" id="PTHR30273:SF2">
    <property type="entry name" value="PROTEIN FECR"/>
    <property type="match status" value="1"/>
</dbReference>
<evidence type="ECO:0000259" key="2">
    <source>
        <dbReference type="Pfam" id="PF04773"/>
    </source>
</evidence>
<dbReference type="InterPro" id="IPR012373">
    <property type="entry name" value="Ferrdict_sens_TM"/>
</dbReference>
<gene>
    <name evidence="3" type="ORF">SAMN04488108_2640</name>
</gene>
<dbReference type="EMBL" id="FRXN01000003">
    <property type="protein sequence ID" value="SHO63270.1"/>
    <property type="molecule type" value="Genomic_DNA"/>
</dbReference>
<dbReference type="AlphaFoldDB" id="A0A1M7ZEF3"/>
<evidence type="ECO:0000313" key="4">
    <source>
        <dbReference type="Proteomes" id="UP000184609"/>
    </source>
</evidence>
<dbReference type="Gene3D" id="3.55.50.30">
    <property type="match status" value="1"/>
</dbReference>
<keyword evidence="4" id="KW-1185">Reference proteome</keyword>
<evidence type="ECO:0000313" key="3">
    <source>
        <dbReference type="EMBL" id="SHO63270.1"/>
    </source>
</evidence>